<reference evidence="4" key="2">
    <citation type="submission" date="2021-09" db="EMBL/GenBank/DDBJ databases">
        <authorList>
            <person name="Gilroy R."/>
        </authorList>
    </citation>
    <scope>NUCLEOTIDE SEQUENCE</scope>
    <source>
        <strain evidence="4">ChiGjej3B3-7470</strain>
    </source>
</reference>
<dbReference type="SUPFAM" id="SSF140931">
    <property type="entry name" value="Fic-like"/>
    <property type="match status" value="1"/>
</dbReference>
<dbReference type="Gene3D" id="1.10.3290.10">
    <property type="entry name" value="Fido-like domain"/>
    <property type="match status" value="1"/>
</dbReference>
<evidence type="ECO:0000259" key="3">
    <source>
        <dbReference type="PROSITE" id="PS51459"/>
    </source>
</evidence>
<sequence length="442" mass="49518">MRTPASPPDIGRVLTATDPTTFLRAVELGRLEEGYPHWDKLRRRPAPEGLTAELWWAGVKLSRVMRQLPLRATDGFPFVFSLPPLLDKALHEVSIHTAGDIGVSATVLHDESRNRYLLSSLREEAISSSLLEGAATTRQLANEMLRSSRPPRTKGERMVSNNYAAMQWIKRHKDEAVTPERVQEVHAILTEGTLDDPADEGRIQTPEDVRVYVEGPDRDVVHQPPPAKDLPGRLDALCRFANGGEEGDQWIHPLVRAIITHFMVGYDHYFVDGNGRTARALFYWVALREGHWLIEYLTLSRFLVEAPAQYAQAYLYTETDGGDVTYFLIHQLEVLQKCLSALSDYVQARQKEALSARQLTAGLGLNHRQLAVVYKAAEDPGTRVTAQSHAQSHAVTLQTARSDLAGLEELGLLHSERRGRRVEWIPAAKIVDRLSKLNAAEL</sequence>
<dbReference type="PROSITE" id="PS51459">
    <property type="entry name" value="FIDO"/>
    <property type="match status" value="1"/>
</dbReference>
<feature type="domain" description="Fido" evidence="3">
    <location>
        <begin position="177"/>
        <end position="330"/>
    </location>
</feature>
<dbReference type="PANTHER" id="PTHR13504">
    <property type="entry name" value="FIDO DOMAIN-CONTAINING PROTEIN DDB_G0283145"/>
    <property type="match status" value="1"/>
</dbReference>
<organism evidence="4 5">
    <name type="scientific">Tessaracoccus flavescens</name>
    <dbReference type="NCBI Taxonomy" id="399497"/>
    <lineage>
        <taxon>Bacteria</taxon>
        <taxon>Bacillati</taxon>
        <taxon>Actinomycetota</taxon>
        <taxon>Actinomycetes</taxon>
        <taxon>Propionibacteriales</taxon>
        <taxon>Propionibacteriaceae</taxon>
        <taxon>Tessaracoccus</taxon>
    </lineage>
</organism>
<reference evidence="4" key="1">
    <citation type="journal article" date="2021" name="PeerJ">
        <title>Extensive microbial diversity within the chicken gut microbiome revealed by metagenomics and culture.</title>
        <authorList>
            <person name="Gilroy R."/>
            <person name="Ravi A."/>
            <person name="Getino M."/>
            <person name="Pursley I."/>
            <person name="Horton D.L."/>
            <person name="Alikhan N.F."/>
            <person name="Baker D."/>
            <person name="Gharbi K."/>
            <person name="Hall N."/>
            <person name="Watson M."/>
            <person name="Adriaenssens E.M."/>
            <person name="Foster-Nyarko E."/>
            <person name="Jarju S."/>
            <person name="Secka A."/>
            <person name="Antonio M."/>
            <person name="Oren A."/>
            <person name="Chaudhuri R.R."/>
            <person name="La Ragione R."/>
            <person name="Hildebrand F."/>
            <person name="Pallen M.J."/>
        </authorList>
    </citation>
    <scope>NUCLEOTIDE SEQUENCE</scope>
    <source>
        <strain evidence="4">ChiGjej3B3-7470</strain>
    </source>
</reference>
<dbReference type="InterPro" id="IPR036597">
    <property type="entry name" value="Fido-like_dom_sf"/>
</dbReference>
<keyword evidence="2" id="KW-0067">ATP-binding</keyword>
<feature type="active site" evidence="1">
    <location>
        <position position="268"/>
    </location>
</feature>
<gene>
    <name evidence="4" type="ORF">K8V15_07605</name>
</gene>
<dbReference type="InterPro" id="IPR003812">
    <property type="entry name" value="Fido"/>
</dbReference>
<dbReference type="InterPro" id="IPR040198">
    <property type="entry name" value="Fido_containing"/>
</dbReference>
<dbReference type="PANTHER" id="PTHR13504:SF38">
    <property type="entry name" value="FIDO DOMAIN-CONTAINING PROTEIN"/>
    <property type="match status" value="1"/>
</dbReference>
<protein>
    <submittedName>
        <fullName evidence="4">Fic family protein</fullName>
    </submittedName>
</protein>
<dbReference type="EMBL" id="DYZF01000190">
    <property type="protein sequence ID" value="HJE51828.1"/>
    <property type="molecule type" value="Genomic_DNA"/>
</dbReference>
<feature type="binding site" evidence="2">
    <location>
        <begin position="213"/>
        <end position="222"/>
    </location>
    <ligand>
        <name>ATP</name>
        <dbReference type="ChEBI" id="CHEBI:30616"/>
    </ligand>
</feature>
<evidence type="ECO:0000256" key="2">
    <source>
        <dbReference type="PIRSR" id="PIRSR640198-2"/>
    </source>
</evidence>
<dbReference type="AlphaFoldDB" id="A0A921ENU4"/>
<proteinExistence type="predicted"/>
<name>A0A921ENU4_9ACTN</name>
<keyword evidence="2" id="KW-0547">Nucleotide-binding</keyword>
<dbReference type="Pfam" id="PF02661">
    <property type="entry name" value="Fic"/>
    <property type="match status" value="1"/>
</dbReference>
<comment type="caution">
    <text evidence="4">The sequence shown here is derived from an EMBL/GenBank/DDBJ whole genome shotgun (WGS) entry which is preliminary data.</text>
</comment>
<evidence type="ECO:0000313" key="5">
    <source>
        <dbReference type="Proteomes" id="UP000712713"/>
    </source>
</evidence>
<dbReference type="Proteomes" id="UP000712713">
    <property type="component" value="Unassembled WGS sequence"/>
</dbReference>
<feature type="binding site" evidence="2">
    <location>
        <begin position="272"/>
        <end position="279"/>
    </location>
    <ligand>
        <name>ATP</name>
        <dbReference type="ChEBI" id="CHEBI:30616"/>
    </ligand>
</feature>
<evidence type="ECO:0000256" key="1">
    <source>
        <dbReference type="PIRSR" id="PIRSR640198-1"/>
    </source>
</evidence>
<accession>A0A921ENU4</accession>
<evidence type="ECO:0000313" key="4">
    <source>
        <dbReference type="EMBL" id="HJE51828.1"/>
    </source>
</evidence>
<dbReference type="GO" id="GO:0005524">
    <property type="term" value="F:ATP binding"/>
    <property type="evidence" value="ECO:0007669"/>
    <property type="project" value="UniProtKB-KW"/>
</dbReference>